<dbReference type="Proteomes" id="UP000559987">
    <property type="component" value="Unassembled WGS sequence"/>
</dbReference>
<dbReference type="AlphaFoldDB" id="A0A839UTW5"/>
<comment type="caution">
    <text evidence="1">The sequence shown here is derived from an EMBL/GenBank/DDBJ whole genome shotgun (WGS) entry which is preliminary data.</text>
</comment>
<sequence>MARTDRKKHKGRGGSPTFVRLFHRLLDNPDYINLGHTARSLLIDVLRQYNGRNNGDLCVTLTVLRKRGWTSNDTMRRALGELINAGWIIQTRQGGRNSASLYAVTFEPIDDCRGKHDLKSTITAPRKL</sequence>
<protein>
    <recommendedName>
        <fullName evidence="3">Helix-turn-helix domain-containing protein</fullName>
    </recommendedName>
</protein>
<accession>A0A839UTW5</accession>
<name>A0A839UTW5_9GAMM</name>
<reference evidence="1 2" key="1">
    <citation type="submission" date="2020-08" db="EMBL/GenBank/DDBJ databases">
        <title>Genomic Encyclopedia of Type Strains, Phase III (KMG-III): the genomes of soil and plant-associated and newly described type strains.</title>
        <authorList>
            <person name="Whitman W."/>
        </authorList>
    </citation>
    <scope>NUCLEOTIDE SEQUENCE [LARGE SCALE GENOMIC DNA]</scope>
    <source>
        <strain evidence="1 2">CECT 8571</strain>
    </source>
</reference>
<evidence type="ECO:0000313" key="2">
    <source>
        <dbReference type="Proteomes" id="UP000559987"/>
    </source>
</evidence>
<organism evidence="1 2">
    <name type="scientific">Simiduia aestuariiviva</name>
    <dbReference type="NCBI Taxonomy" id="1510459"/>
    <lineage>
        <taxon>Bacteria</taxon>
        <taxon>Pseudomonadati</taxon>
        <taxon>Pseudomonadota</taxon>
        <taxon>Gammaproteobacteria</taxon>
        <taxon>Cellvibrionales</taxon>
        <taxon>Cellvibrionaceae</taxon>
        <taxon>Simiduia</taxon>
    </lineage>
</organism>
<dbReference type="RefSeq" id="WP_183911661.1">
    <property type="nucleotide sequence ID" value="NZ_JACHXZ010000006.1"/>
</dbReference>
<dbReference type="EMBL" id="JACHXZ010000006">
    <property type="protein sequence ID" value="MBB3170161.1"/>
    <property type="molecule type" value="Genomic_DNA"/>
</dbReference>
<gene>
    <name evidence="1" type="ORF">FHS30_003378</name>
</gene>
<proteinExistence type="predicted"/>
<evidence type="ECO:0008006" key="3">
    <source>
        <dbReference type="Google" id="ProtNLM"/>
    </source>
</evidence>
<evidence type="ECO:0000313" key="1">
    <source>
        <dbReference type="EMBL" id="MBB3170161.1"/>
    </source>
</evidence>
<keyword evidence="2" id="KW-1185">Reference proteome</keyword>